<comment type="caution">
    <text evidence="1">The sequence shown here is derived from an EMBL/GenBank/DDBJ whole genome shotgun (WGS) entry which is preliminary data.</text>
</comment>
<evidence type="ECO:0000313" key="2">
    <source>
        <dbReference type="Proteomes" id="UP001432322"/>
    </source>
</evidence>
<dbReference type="EMBL" id="BTSY01000001">
    <property type="protein sequence ID" value="GMT11649.1"/>
    <property type="molecule type" value="Genomic_DNA"/>
</dbReference>
<proteinExistence type="predicted"/>
<dbReference type="Proteomes" id="UP001432322">
    <property type="component" value="Unassembled WGS sequence"/>
</dbReference>
<organism evidence="1 2">
    <name type="scientific">Pristionchus fissidentatus</name>
    <dbReference type="NCBI Taxonomy" id="1538716"/>
    <lineage>
        <taxon>Eukaryota</taxon>
        <taxon>Metazoa</taxon>
        <taxon>Ecdysozoa</taxon>
        <taxon>Nematoda</taxon>
        <taxon>Chromadorea</taxon>
        <taxon>Rhabditida</taxon>
        <taxon>Rhabditina</taxon>
        <taxon>Diplogasteromorpha</taxon>
        <taxon>Diplogasteroidea</taxon>
        <taxon>Neodiplogasteridae</taxon>
        <taxon>Pristionchus</taxon>
    </lineage>
</organism>
<keyword evidence="2" id="KW-1185">Reference proteome</keyword>
<sequence>NQLSTPFTATHMLLDVNFWIECPVLSYKSAVFSDNQPEFPPDFRLEEFRRNFNADRLRVRGCGDDLEQFDYGLFGFNIHRKSE</sequence>
<name>A0AAV5V123_9BILA</name>
<feature type="non-terminal residue" evidence="1">
    <location>
        <position position="1"/>
    </location>
</feature>
<accession>A0AAV5V123</accession>
<gene>
    <name evidence="1" type="ORF">PFISCL1PPCAC_2946</name>
</gene>
<protein>
    <submittedName>
        <fullName evidence="1">Uncharacterized protein</fullName>
    </submittedName>
</protein>
<reference evidence="1" key="1">
    <citation type="submission" date="2023-10" db="EMBL/GenBank/DDBJ databases">
        <title>Genome assembly of Pristionchus species.</title>
        <authorList>
            <person name="Yoshida K."/>
            <person name="Sommer R.J."/>
        </authorList>
    </citation>
    <scope>NUCLEOTIDE SEQUENCE</scope>
    <source>
        <strain evidence="1">RS5133</strain>
    </source>
</reference>
<evidence type="ECO:0000313" key="1">
    <source>
        <dbReference type="EMBL" id="GMT11649.1"/>
    </source>
</evidence>
<dbReference type="AlphaFoldDB" id="A0AAV5V123"/>